<sequence length="281" mass="32941">MKQPTIYCEPFSIKDGYDFEIHHVSHLQHDSYSCFVHFHQVHEFIFFEQIDGTYFYHQGESRLSDFDAVFTPAMETHNFELSPRAKSWYIVQFVPDVFNAPLMAQFSELLKTGLHLQFDKSAQTRIHELLAWMLSEYNSNPKSATCTQLLITLITFVCEYGKSSMTNAQTHLSASTGFKKLAPIVDEFRNKLTIHYSLEQAAEKCHLSPSYFSRLFKKHFRVPYSDYLVQHKLYSAARMLSQSDDSVTDISYNLGFSSPSYFIRQFKQHFNMTPHQYRRQL</sequence>
<evidence type="ECO:0000259" key="4">
    <source>
        <dbReference type="PROSITE" id="PS01124"/>
    </source>
</evidence>
<dbReference type="SUPFAM" id="SSF46689">
    <property type="entry name" value="Homeodomain-like"/>
    <property type="match status" value="2"/>
</dbReference>
<proteinExistence type="predicted"/>
<keyword evidence="2" id="KW-0238">DNA-binding</keyword>
<dbReference type="PROSITE" id="PS01124">
    <property type="entry name" value="HTH_ARAC_FAMILY_2"/>
    <property type="match status" value="1"/>
</dbReference>
<feature type="domain" description="HTH araC/xylS-type" evidence="4">
    <location>
        <begin position="179"/>
        <end position="280"/>
    </location>
</feature>
<dbReference type="InterPro" id="IPR018062">
    <property type="entry name" value="HTH_AraC-typ_CS"/>
</dbReference>
<keyword evidence="3" id="KW-0804">Transcription</keyword>
<accession>A0ABV7FNG0</accession>
<organism evidence="5 6">
    <name type="scientific">Agaribacter flavus</name>
    <dbReference type="NCBI Taxonomy" id="1902781"/>
    <lineage>
        <taxon>Bacteria</taxon>
        <taxon>Pseudomonadati</taxon>
        <taxon>Pseudomonadota</taxon>
        <taxon>Gammaproteobacteria</taxon>
        <taxon>Alteromonadales</taxon>
        <taxon>Alteromonadaceae</taxon>
        <taxon>Agaribacter</taxon>
    </lineage>
</organism>
<reference evidence="6" key="1">
    <citation type="journal article" date="2019" name="Int. J. Syst. Evol. Microbiol.">
        <title>The Global Catalogue of Microorganisms (GCM) 10K type strain sequencing project: providing services to taxonomists for standard genome sequencing and annotation.</title>
        <authorList>
            <consortium name="The Broad Institute Genomics Platform"/>
            <consortium name="The Broad Institute Genome Sequencing Center for Infectious Disease"/>
            <person name="Wu L."/>
            <person name="Ma J."/>
        </authorList>
    </citation>
    <scope>NUCLEOTIDE SEQUENCE [LARGE SCALE GENOMIC DNA]</scope>
    <source>
        <strain evidence="6">KCTC 52473</strain>
    </source>
</reference>
<dbReference type="InterPro" id="IPR018060">
    <property type="entry name" value="HTH_AraC"/>
</dbReference>
<dbReference type="PANTHER" id="PTHR43280:SF10">
    <property type="entry name" value="REGULATORY PROTEIN POCR"/>
    <property type="match status" value="1"/>
</dbReference>
<evidence type="ECO:0000256" key="2">
    <source>
        <dbReference type="ARBA" id="ARBA00023125"/>
    </source>
</evidence>
<gene>
    <name evidence="5" type="ORF">ACFOHL_03535</name>
</gene>
<dbReference type="PROSITE" id="PS00041">
    <property type="entry name" value="HTH_ARAC_FAMILY_1"/>
    <property type="match status" value="1"/>
</dbReference>
<name>A0ABV7FNG0_9ALTE</name>
<dbReference type="EMBL" id="JBHRSW010000005">
    <property type="protein sequence ID" value="MFC3120680.1"/>
    <property type="molecule type" value="Genomic_DNA"/>
</dbReference>
<keyword evidence="6" id="KW-1185">Reference proteome</keyword>
<evidence type="ECO:0000313" key="6">
    <source>
        <dbReference type="Proteomes" id="UP001595478"/>
    </source>
</evidence>
<evidence type="ECO:0000313" key="5">
    <source>
        <dbReference type="EMBL" id="MFC3120680.1"/>
    </source>
</evidence>
<dbReference type="PANTHER" id="PTHR43280">
    <property type="entry name" value="ARAC-FAMILY TRANSCRIPTIONAL REGULATOR"/>
    <property type="match status" value="1"/>
</dbReference>
<dbReference type="InterPro" id="IPR009057">
    <property type="entry name" value="Homeodomain-like_sf"/>
</dbReference>
<dbReference type="SMART" id="SM00342">
    <property type="entry name" value="HTH_ARAC"/>
    <property type="match status" value="1"/>
</dbReference>
<dbReference type="Pfam" id="PF12833">
    <property type="entry name" value="HTH_18"/>
    <property type="match status" value="1"/>
</dbReference>
<evidence type="ECO:0000256" key="3">
    <source>
        <dbReference type="ARBA" id="ARBA00023163"/>
    </source>
</evidence>
<dbReference type="InterPro" id="IPR020449">
    <property type="entry name" value="Tscrpt_reg_AraC-type_HTH"/>
</dbReference>
<comment type="caution">
    <text evidence="5">The sequence shown here is derived from an EMBL/GenBank/DDBJ whole genome shotgun (WGS) entry which is preliminary data.</text>
</comment>
<dbReference type="PRINTS" id="PR00032">
    <property type="entry name" value="HTHARAC"/>
</dbReference>
<keyword evidence="1" id="KW-0805">Transcription regulation</keyword>
<dbReference type="Gene3D" id="1.10.10.60">
    <property type="entry name" value="Homeodomain-like"/>
    <property type="match status" value="2"/>
</dbReference>
<evidence type="ECO:0000256" key="1">
    <source>
        <dbReference type="ARBA" id="ARBA00023015"/>
    </source>
</evidence>
<protein>
    <submittedName>
        <fullName evidence="5">Helix-turn-helix transcriptional regulator</fullName>
    </submittedName>
</protein>
<dbReference type="RefSeq" id="WP_376918812.1">
    <property type="nucleotide sequence ID" value="NZ_JBHRSW010000005.1"/>
</dbReference>
<dbReference type="Proteomes" id="UP001595478">
    <property type="component" value="Unassembled WGS sequence"/>
</dbReference>